<dbReference type="OrthoDB" id="1665340at2"/>
<evidence type="ECO:0000256" key="1">
    <source>
        <dbReference type="SAM" id="SignalP"/>
    </source>
</evidence>
<accession>A0A174BXA8</accession>
<dbReference type="EMBL" id="CYYU01000022">
    <property type="protein sequence ID" value="CUO04156.1"/>
    <property type="molecule type" value="Genomic_DNA"/>
</dbReference>
<dbReference type="Proteomes" id="UP000095546">
    <property type="component" value="Unassembled WGS sequence"/>
</dbReference>
<dbReference type="RefSeq" id="WP_055162704.1">
    <property type="nucleotide sequence ID" value="NZ_CABIWZ010000022.1"/>
</dbReference>
<feature type="chain" id="PRO_5008018752" description="TPM domain-containing protein" evidence="1">
    <location>
        <begin position="25"/>
        <end position="215"/>
    </location>
</feature>
<evidence type="ECO:0008006" key="4">
    <source>
        <dbReference type="Google" id="ProtNLM"/>
    </source>
</evidence>
<gene>
    <name evidence="2" type="ORF">ERS852385_01988</name>
</gene>
<feature type="signal peptide" evidence="1">
    <location>
        <begin position="1"/>
        <end position="24"/>
    </location>
</feature>
<evidence type="ECO:0000313" key="2">
    <source>
        <dbReference type="EMBL" id="CUO04156.1"/>
    </source>
</evidence>
<dbReference type="AlphaFoldDB" id="A0A174BXA8"/>
<protein>
    <recommendedName>
        <fullName evidence="4">TPM domain-containing protein</fullName>
    </recommendedName>
</protein>
<name>A0A174BXA8_9FIRM</name>
<organism evidence="2 3">
    <name type="scientific">Mitsuokella jalaludinii</name>
    <dbReference type="NCBI Taxonomy" id="187979"/>
    <lineage>
        <taxon>Bacteria</taxon>
        <taxon>Bacillati</taxon>
        <taxon>Bacillota</taxon>
        <taxon>Negativicutes</taxon>
        <taxon>Selenomonadales</taxon>
        <taxon>Selenomonadaceae</taxon>
        <taxon>Mitsuokella</taxon>
    </lineage>
</organism>
<dbReference type="eggNOG" id="ENOG5033MRS">
    <property type="taxonomic scope" value="Bacteria"/>
</dbReference>
<evidence type="ECO:0000313" key="3">
    <source>
        <dbReference type="Proteomes" id="UP000095546"/>
    </source>
</evidence>
<keyword evidence="3" id="KW-1185">Reference proteome</keyword>
<proteinExistence type="predicted"/>
<reference evidence="2 3" key="1">
    <citation type="submission" date="2015-09" db="EMBL/GenBank/DDBJ databases">
        <authorList>
            <consortium name="Pathogen Informatics"/>
        </authorList>
    </citation>
    <scope>NUCLEOTIDE SEQUENCE [LARGE SCALE GENOMIC DNA]</scope>
    <source>
        <strain evidence="2 3">2789STDY5608828</strain>
    </source>
</reference>
<keyword evidence="1" id="KW-0732">Signal</keyword>
<sequence>MRNIITRSCIAMLLLLILAVPALAAERQPQRIAQFPLVIESWQQPDASVQDQLERKIDRALHVPLNDTLKAVTYIPEKDCLAAWDEVEGDMTGKVRIKDMAKPIAEKLQADLVVIPVVAAYEQHTTMSWYWDRGMILHSRAEVQLIVYDRAQDKLVHKKASDFFDDEYSSSGTASYLALNCMDRVIRDADLHGFLWPLDRGSAAADSAKKTAAKS</sequence>